<accession>A0A0F9LT57</accession>
<reference evidence="1" key="1">
    <citation type="journal article" date="2015" name="Nature">
        <title>Complex archaea that bridge the gap between prokaryotes and eukaryotes.</title>
        <authorList>
            <person name="Spang A."/>
            <person name="Saw J.H."/>
            <person name="Jorgensen S.L."/>
            <person name="Zaremba-Niedzwiedzka K."/>
            <person name="Martijn J."/>
            <person name="Lind A.E."/>
            <person name="van Eijk R."/>
            <person name="Schleper C."/>
            <person name="Guy L."/>
            <person name="Ettema T.J."/>
        </authorList>
    </citation>
    <scope>NUCLEOTIDE SEQUENCE</scope>
</reference>
<sequence>MKKQGQSVIDTFLELIPHLRKNDKGSMNYISSMSARTLFNIWRAGKINNEKKYTRPGNVVLSELQNMQKQGLIKVVGNTIEMTQKGSDVIRVMILGDDRSSFDKEDFIIDYNQALSNTKNVKIGKKGQKVANNWWDRFSQ</sequence>
<organism evidence="1">
    <name type="scientific">marine sediment metagenome</name>
    <dbReference type="NCBI Taxonomy" id="412755"/>
    <lineage>
        <taxon>unclassified sequences</taxon>
        <taxon>metagenomes</taxon>
        <taxon>ecological metagenomes</taxon>
    </lineage>
</organism>
<evidence type="ECO:0000313" key="1">
    <source>
        <dbReference type="EMBL" id="KKM60262.1"/>
    </source>
</evidence>
<name>A0A0F9LT57_9ZZZZ</name>
<gene>
    <name evidence="1" type="ORF">LCGC14_1543620</name>
</gene>
<dbReference type="AlphaFoldDB" id="A0A0F9LT57"/>
<protein>
    <submittedName>
        <fullName evidence="1">Uncharacterized protein</fullName>
    </submittedName>
</protein>
<proteinExistence type="predicted"/>
<dbReference type="EMBL" id="LAZR01011712">
    <property type="protein sequence ID" value="KKM60262.1"/>
    <property type="molecule type" value="Genomic_DNA"/>
</dbReference>
<comment type="caution">
    <text evidence="1">The sequence shown here is derived from an EMBL/GenBank/DDBJ whole genome shotgun (WGS) entry which is preliminary data.</text>
</comment>